<dbReference type="PANTHER" id="PTHR46300:SF7">
    <property type="entry name" value="P450, PUTATIVE (EUROFUNG)-RELATED"/>
    <property type="match status" value="1"/>
</dbReference>
<keyword evidence="5" id="KW-0349">Heme</keyword>
<comment type="cofactor">
    <cofactor evidence="1">
        <name>heme</name>
        <dbReference type="ChEBI" id="CHEBI:30413"/>
    </cofactor>
</comment>
<dbReference type="AlphaFoldDB" id="A0A4Q9Q3W6"/>
<comment type="pathway">
    <text evidence="3">Secondary metabolite biosynthesis.</text>
</comment>
<keyword evidence="6" id="KW-0812">Transmembrane</keyword>
<dbReference type="GO" id="GO:0005506">
    <property type="term" value="F:iron ion binding"/>
    <property type="evidence" value="ECO:0007669"/>
    <property type="project" value="InterPro"/>
</dbReference>
<dbReference type="Gene3D" id="1.10.630.10">
    <property type="entry name" value="Cytochrome P450"/>
    <property type="match status" value="1"/>
</dbReference>
<evidence type="ECO:0000256" key="2">
    <source>
        <dbReference type="ARBA" id="ARBA00004167"/>
    </source>
</evidence>
<dbReference type="SUPFAM" id="SSF48264">
    <property type="entry name" value="Cytochrome P450"/>
    <property type="match status" value="1"/>
</dbReference>
<keyword evidence="11" id="KW-0503">Monooxygenase</keyword>
<proteinExistence type="inferred from homology"/>
<evidence type="ECO:0000256" key="6">
    <source>
        <dbReference type="ARBA" id="ARBA00022692"/>
    </source>
</evidence>
<dbReference type="Pfam" id="PF00067">
    <property type="entry name" value="p450"/>
    <property type="match status" value="1"/>
</dbReference>
<evidence type="ECO:0000256" key="12">
    <source>
        <dbReference type="ARBA" id="ARBA00023136"/>
    </source>
</evidence>
<dbReference type="GO" id="GO:0016020">
    <property type="term" value="C:membrane"/>
    <property type="evidence" value="ECO:0007669"/>
    <property type="project" value="UniProtKB-SubCell"/>
</dbReference>
<keyword evidence="7" id="KW-0479">Metal-binding</keyword>
<comment type="similarity">
    <text evidence="4">Belongs to the cytochrome P450 family.</text>
</comment>
<evidence type="ECO:0000256" key="4">
    <source>
        <dbReference type="ARBA" id="ARBA00010617"/>
    </source>
</evidence>
<gene>
    <name evidence="13" type="ORF">BD310DRAFT_872918</name>
</gene>
<comment type="subcellular location">
    <subcellularLocation>
        <location evidence="2">Membrane</location>
        <topology evidence="2">Single-pass membrane protein</topology>
    </subcellularLocation>
</comment>
<dbReference type="GO" id="GO:0004497">
    <property type="term" value="F:monooxygenase activity"/>
    <property type="evidence" value="ECO:0007669"/>
    <property type="project" value="UniProtKB-KW"/>
</dbReference>
<dbReference type="InterPro" id="IPR002401">
    <property type="entry name" value="Cyt_P450_E_grp-I"/>
</dbReference>
<evidence type="ECO:0000313" key="14">
    <source>
        <dbReference type="Proteomes" id="UP000292082"/>
    </source>
</evidence>
<reference evidence="13 14" key="1">
    <citation type="submission" date="2019-01" db="EMBL/GenBank/DDBJ databases">
        <title>Draft genome sequences of three monokaryotic isolates of the white-rot basidiomycete fungus Dichomitus squalens.</title>
        <authorList>
            <consortium name="DOE Joint Genome Institute"/>
            <person name="Lopez S.C."/>
            <person name="Andreopoulos B."/>
            <person name="Pangilinan J."/>
            <person name="Lipzen A."/>
            <person name="Riley R."/>
            <person name="Ahrendt S."/>
            <person name="Ng V."/>
            <person name="Barry K."/>
            <person name="Daum C."/>
            <person name="Grigoriev I.V."/>
            <person name="Hilden K.S."/>
            <person name="Makela M.R."/>
            <person name="de Vries R.P."/>
        </authorList>
    </citation>
    <scope>NUCLEOTIDE SEQUENCE [LARGE SCALE GENOMIC DNA]</scope>
    <source>
        <strain evidence="13 14">CBS 464.89</strain>
    </source>
</reference>
<dbReference type="InterPro" id="IPR050364">
    <property type="entry name" value="Cytochrome_P450_fung"/>
</dbReference>
<keyword evidence="14" id="KW-1185">Reference proteome</keyword>
<dbReference type="PANTHER" id="PTHR46300">
    <property type="entry name" value="P450, PUTATIVE (EUROFUNG)-RELATED-RELATED"/>
    <property type="match status" value="1"/>
</dbReference>
<evidence type="ECO:0000256" key="3">
    <source>
        <dbReference type="ARBA" id="ARBA00005179"/>
    </source>
</evidence>
<keyword evidence="12" id="KW-0472">Membrane</keyword>
<evidence type="ECO:0000256" key="9">
    <source>
        <dbReference type="ARBA" id="ARBA00023002"/>
    </source>
</evidence>
<evidence type="ECO:0000256" key="1">
    <source>
        <dbReference type="ARBA" id="ARBA00001971"/>
    </source>
</evidence>
<organism evidence="13 14">
    <name type="scientific">Dichomitus squalens</name>
    <dbReference type="NCBI Taxonomy" id="114155"/>
    <lineage>
        <taxon>Eukaryota</taxon>
        <taxon>Fungi</taxon>
        <taxon>Dikarya</taxon>
        <taxon>Basidiomycota</taxon>
        <taxon>Agaricomycotina</taxon>
        <taxon>Agaricomycetes</taxon>
        <taxon>Polyporales</taxon>
        <taxon>Polyporaceae</taxon>
        <taxon>Dichomitus</taxon>
    </lineage>
</organism>
<dbReference type="EMBL" id="ML145096">
    <property type="protein sequence ID" value="TBU61962.1"/>
    <property type="molecule type" value="Genomic_DNA"/>
</dbReference>
<evidence type="ECO:0000256" key="8">
    <source>
        <dbReference type="ARBA" id="ARBA00022989"/>
    </source>
</evidence>
<keyword evidence="8" id="KW-1133">Transmembrane helix</keyword>
<accession>A0A4Q9Q3W6</accession>
<evidence type="ECO:0000256" key="7">
    <source>
        <dbReference type="ARBA" id="ARBA00022723"/>
    </source>
</evidence>
<evidence type="ECO:0000256" key="5">
    <source>
        <dbReference type="ARBA" id="ARBA00022617"/>
    </source>
</evidence>
<dbReference type="GO" id="GO:0020037">
    <property type="term" value="F:heme binding"/>
    <property type="evidence" value="ECO:0007669"/>
    <property type="project" value="InterPro"/>
</dbReference>
<sequence length="193" mass="21428">MDTFRFTFIPGSTFLIENVPFLRYMPPWFPGAGFQATFETWRAASERMVEQPYVRAKANMNAAESTDTIVGAALGSGGLPAEEREMIIKNVACVTYVAGVDTTLRTLSTFFLASNLFPEAQKKAQAELYAVVGTNRLPDYPDRDRLPYVNALIRECHRWLPIGPLSLPHATLEDDEYDGYFIPAGAAVLPNIS</sequence>
<dbReference type="Proteomes" id="UP000292082">
    <property type="component" value="Unassembled WGS sequence"/>
</dbReference>
<dbReference type="GO" id="GO:0016705">
    <property type="term" value="F:oxidoreductase activity, acting on paired donors, with incorporation or reduction of molecular oxygen"/>
    <property type="evidence" value="ECO:0007669"/>
    <property type="project" value="InterPro"/>
</dbReference>
<keyword evidence="9" id="KW-0560">Oxidoreductase</keyword>
<evidence type="ECO:0000256" key="11">
    <source>
        <dbReference type="ARBA" id="ARBA00023033"/>
    </source>
</evidence>
<protein>
    <submittedName>
        <fullName evidence="13">Cytochrome P450-like protein</fullName>
    </submittedName>
</protein>
<dbReference type="PRINTS" id="PR00463">
    <property type="entry name" value="EP450I"/>
</dbReference>
<evidence type="ECO:0000256" key="10">
    <source>
        <dbReference type="ARBA" id="ARBA00023004"/>
    </source>
</evidence>
<dbReference type="InterPro" id="IPR036396">
    <property type="entry name" value="Cyt_P450_sf"/>
</dbReference>
<dbReference type="InterPro" id="IPR001128">
    <property type="entry name" value="Cyt_P450"/>
</dbReference>
<keyword evidence="10" id="KW-0408">Iron</keyword>
<name>A0A4Q9Q3W6_9APHY</name>
<evidence type="ECO:0000313" key="13">
    <source>
        <dbReference type="EMBL" id="TBU61962.1"/>
    </source>
</evidence>